<feature type="domain" description="D-isomer specific 2-hydroxyacid dehydrogenase catalytic" evidence="5">
    <location>
        <begin position="4"/>
        <end position="323"/>
    </location>
</feature>
<feature type="domain" description="D-isomer specific 2-hydroxyacid dehydrogenase NAD-binding" evidence="6">
    <location>
        <begin position="107"/>
        <end position="291"/>
    </location>
</feature>
<dbReference type="CDD" id="cd12173">
    <property type="entry name" value="PGDH_4"/>
    <property type="match status" value="1"/>
</dbReference>
<evidence type="ECO:0000256" key="2">
    <source>
        <dbReference type="ARBA" id="ARBA00023002"/>
    </source>
</evidence>
<evidence type="ECO:0000259" key="6">
    <source>
        <dbReference type="Pfam" id="PF02826"/>
    </source>
</evidence>
<evidence type="ECO:0000256" key="1">
    <source>
        <dbReference type="ARBA" id="ARBA00005854"/>
    </source>
</evidence>
<dbReference type="PANTHER" id="PTHR43761">
    <property type="entry name" value="D-ISOMER SPECIFIC 2-HYDROXYACID DEHYDROGENASE FAMILY PROTEIN (AFU_ORTHOLOGUE AFUA_1G13630)"/>
    <property type="match status" value="1"/>
</dbReference>
<keyword evidence="2 4" id="KW-0560">Oxidoreductase</keyword>
<keyword evidence="8" id="KW-1185">Reference proteome</keyword>
<dbReference type="Pfam" id="PF02826">
    <property type="entry name" value="2-Hacid_dh_C"/>
    <property type="match status" value="1"/>
</dbReference>
<evidence type="ECO:0000313" key="8">
    <source>
        <dbReference type="Proteomes" id="UP001254848"/>
    </source>
</evidence>
<dbReference type="Pfam" id="PF00389">
    <property type="entry name" value="2-Hacid_dh"/>
    <property type="match status" value="1"/>
</dbReference>
<dbReference type="Gene3D" id="3.40.50.720">
    <property type="entry name" value="NAD(P)-binding Rossmann-like Domain"/>
    <property type="match status" value="2"/>
</dbReference>
<dbReference type="RefSeq" id="WP_413781835.1">
    <property type="nucleotide sequence ID" value="NZ_JAUOZS010000001.1"/>
</dbReference>
<dbReference type="InterPro" id="IPR006140">
    <property type="entry name" value="D-isomer_DH_NAD-bd"/>
</dbReference>
<dbReference type="InterPro" id="IPR036291">
    <property type="entry name" value="NAD(P)-bd_dom_sf"/>
</dbReference>
<evidence type="ECO:0000313" key="7">
    <source>
        <dbReference type="EMBL" id="MDT8903378.1"/>
    </source>
</evidence>
<dbReference type="SUPFAM" id="SSF51735">
    <property type="entry name" value="NAD(P)-binding Rossmann-fold domains"/>
    <property type="match status" value="1"/>
</dbReference>
<accession>A0ABU3P4E7</accession>
<reference evidence="7 8" key="1">
    <citation type="submission" date="2023-07" db="EMBL/GenBank/DDBJ databases">
        <title>The novel representative of Negativicutes class, Anaeroselena agilis gen. nov. sp. nov.</title>
        <authorList>
            <person name="Prokofeva M.I."/>
            <person name="Elcheninov A.G."/>
            <person name="Klyukina A."/>
            <person name="Kublanov I.V."/>
            <person name="Frolov E.N."/>
            <person name="Podosokorskaya O.A."/>
        </authorList>
    </citation>
    <scope>NUCLEOTIDE SEQUENCE [LARGE SCALE GENOMIC DNA]</scope>
    <source>
        <strain evidence="7 8">4137-cl</strain>
    </source>
</reference>
<dbReference type="InterPro" id="IPR006139">
    <property type="entry name" value="D-isomer_2_OHA_DH_cat_dom"/>
</dbReference>
<organism evidence="7 8">
    <name type="scientific">Anaeroselena agilis</name>
    <dbReference type="NCBI Taxonomy" id="3063788"/>
    <lineage>
        <taxon>Bacteria</taxon>
        <taxon>Bacillati</taxon>
        <taxon>Bacillota</taxon>
        <taxon>Negativicutes</taxon>
        <taxon>Acetonemataceae</taxon>
        <taxon>Anaeroselena</taxon>
    </lineage>
</organism>
<dbReference type="Proteomes" id="UP001254848">
    <property type="component" value="Unassembled WGS sequence"/>
</dbReference>
<comment type="caution">
    <text evidence="7">The sequence shown here is derived from an EMBL/GenBank/DDBJ whole genome shotgun (WGS) entry which is preliminary data.</text>
</comment>
<dbReference type="PANTHER" id="PTHR43761:SF1">
    <property type="entry name" value="D-ISOMER SPECIFIC 2-HYDROXYACID DEHYDROGENASE CATALYTIC DOMAIN-CONTAINING PROTEIN-RELATED"/>
    <property type="match status" value="1"/>
</dbReference>
<proteinExistence type="inferred from homology"/>
<dbReference type="PROSITE" id="PS00670">
    <property type="entry name" value="D_2_HYDROXYACID_DH_2"/>
    <property type="match status" value="1"/>
</dbReference>
<dbReference type="PROSITE" id="PS00065">
    <property type="entry name" value="D_2_HYDROXYACID_DH_1"/>
    <property type="match status" value="1"/>
</dbReference>
<gene>
    <name evidence="7" type="ORF">Q4T40_19280</name>
</gene>
<dbReference type="SUPFAM" id="SSF52283">
    <property type="entry name" value="Formate/glycerate dehydrogenase catalytic domain-like"/>
    <property type="match status" value="1"/>
</dbReference>
<evidence type="ECO:0000259" key="5">
    <source>
        <dbReference type="Pfam" id="PF00389"/>
    </source>
</evidence>
<sequence>MTKVLLVEPIHESGVTILRQAGLEPVVSPSTDTDTLAELVRDDVFGIIVRTSLLAGKVLEAGKDLKIIGRHGIGYNNIDLAAADKRNIVIANVPDANAYSVVEYVLTAIMMVSRKFLDGDKALRSGKLIQPGASLPGLVKKFNLGGSELPGRCVGVIGLGKIGSQVAEMAASFLRMDVLAYDPYKKEAPPGARMVSDIREIYRSADFVTLHTPATQETENMIDAAVLDEMKTTAILINAGRGELVDEQALAAALKQGKIAGAVLDVFWQEPPSITNPLFSAPNVLLTPHIAGATDDAVERLAIGSARAVADYYQGKKPANIINPQVWERLTKRSQGE</sequence>
<evidence type="ECO:0000256" key="3">
    <source>
        <dbReference type="ARBA" id="ARBA00023027"/>
    </source>
</evidence>
<dbReference type="PROSITE" id="PS00671">
    <property type="entry name" value="D_2_HYDROXYACID_DH_3"/>
    <property type="match status" value="1"/>
</dbReference>
<dbReference type="EMBL" id="JAUOZS010000001">
    <property type="protein sequence ID" value="MDT8903378.1"/>
    <property type="molecule type" value="Genomic_DNA"/>
</dbReference>
<dbReference type="InterPro" id="IPR029753">
    <property type="entry name" value="D-isomer_DH_CS"/>
</dbReference>
<name>A0ABU3P4E7_9FIRM</name>
<evidence type="ECO:0000256" key="4">
    <source>
        <dbReference type="RuleBase" id="RU003719"/>
    </source>
</evidence>
<dbReference type="InterPro" id="IPR050418">
    <property type="entry name" value="D-iso_2-hydroxyacid_DH_PdxB"/>
</dbReference>
<keyword evidence="3" id="KW-0520">NAD</keyword>
<dbReference type="InterPro" id="IPR029752">
    <property type="entry name" value="D-isomer_DH_CS1"/>
</dbReference>
<comment type="similarity">
    <text evidence="1 4">Belongs to the D-isomer specific 2-hydroxyacid dehydrogenase family.</text>
</comment>
<protein>
    <submittedName>
        <fullName evidence="7">Hydroxyacid dehydrogenase</fullName>
    </submittedName>
</protein>